<evidence type="ECO:0000256" key="7">
    <source>
        <dbReference type="ARBA" id="ARBA00023004"/>
    </source>
</evidence>
<keyword evidence="6" id="KW-0560">Oxidoreductase</keyword>
<keyword evidence="2" id="KW-0004">4Fe-4S</keyword>
<dbReference type="OrthoDB" id="9803192at2"/>
<dbReference type="SMART" id="SM00926">
    <property type="entry name" value="Molybdop_Fe4S4"/>
    <property type="match status" value="1"/>
</dbReference>
<dbReference type="InterPro" id="IPR006963">
    <property type="entry name" value="Mopterin_OxRdtase_4Fe-4S_dom"/>
</dbReference>
<evidence type="ECO:0000256" key="1">
    <source>
        <dbReference type="ARBA" id="ARBA00010312"/>
    </source>
</evidence>
<dbReference type="PANTHER" id="PTHR43742">
    <property type="entry name" value="TRIMETHYLAMINE-N-OXIDE REDUCTASE"/>
    <property type="match status" value="1"/>
</dbReference>
<dbReference type="PANTHER" id="PTHR43742:SF9">
    <property type="entry name" value="TETRATHIONATE REDUCTASE SUBUNIT A"/>
    <property type="match status" value="1"/>
</dbReference>
<dbReference type="RefSeq" id="WP_013907703.1">
    <property type="nucleotide sequence ID" value="NC_015681.1"/>
</dbReference>
<dbReference type="InterPro" id="IPR017896">
    <property type="entry name" value="4Fe4S_Fe-S-bd"/>
</dbReference>
<evidence type="ECO:0000259" key="9">
    <source>
        <dbReference type="PROSITE" id="PS51379"/>
    </source>
</evidence>
<dbReference type="GO" id="GO:0046872">
    <property type="term" value="F:metal ion binding"/>
    <property type="evidence" value="ECO:0007669"/>
    <property type="project" value="UniProtKB-KW"/>
</dbReference>
<dbReference type="eggNOG" id="COG0243">
    <property type="taxonomic scope" value="Bacteria"/>
</dbReference>
<keyword evidence="4" id="KW-0479">Metal-binding</keyword>
<dbReference type="STRING" id="667014.Thein_1090"/>
<dbReference type="InterPro" id="IPR006657">
    <property type="entry name" value="MoPterin_dinucl-bd_dom"/>
</dbReference>
<keyword evidence="7" id="KW-0408">Iron</keyword>
<dbReference type="CDD" id="cd04410">
    <property type="entry name" value="DMSOR_beta-like"/>
    <property type="match status" value="1"/>
</dbReference>
<dbReference type="GO" id="GO:0051539">
    <property type="term" value="F:4 iron, 4 sulfur cluster binding"/>
    <property type="evidence" value="ECO:0007669"/>
    <property type="project" value="UniProtKB-KW"/>
</dbReference>
<dbReference type="Proteomes" id="UP000006793">
    <property type="component" value="Chromosome"/>
</dbReference>
<feature type="domain" description="4Fe-4S ferredoxin-type" evidence="9">
    <location>
        <begin position="110"/>
        <end position="139"/>
    </location>
</feature>
<dbReference type="SUPFAM" id="SSF53706">
    <property type="entry name" value="Formate dehydrogenase/DMSO reductase, domains 1-3"/>
    <property type="match status" value="1"/>
</dbReference>
<dbReference type="Pfam" id="PF13247">
    <property type="entry name" value="Fer4_11"/>
    <property type="match status" value="1"/>
</dbReference>
<reference evidence="11 12" key="2">
    <citation type="journal article" date="2012" name="Stand. Genomic Sci.">
        <title>Complete genome sequence of the thermophilic sulfate-reducing ocean bacterium Thermodesulfatator indicus type strain (CIR29812(T)).</title>
        <authorList>
            <person name="Anderson I."/>
            <person name="Saunders E."/>
            <person name="Lapidus A."/>
            <person name="Nolan M."/>
            <person name="Lucas S."/>
            <person name="Tice H."/>
            <person name="Del Rio T.G."/>
            <person name="Cheng J.F."/>
            <person name="Han C."/>
            <person name="Tapia R."/>
            <person name="Goodwin L.A."/>
            <person name="Pitluck S."/>
            <person name="Liolios K."/>
            <person name="Mavromatis K."/>
            <person name="Pagani I."/>
            <person name="Ivanova N."/>
            <person name="Mikhailova N."/>
            <person name="Pati A."/>
            <person name="Chen A."/>
            <person name="Palaniappan K."/>
            <person name="Land M."/>
            <person name="Hauser L."/>
            <person name="Jeffries C.D."/>
            <person name="Chang Y.J."/>
            <person name="Brambilla E.M."/>
            <person name="Rohde M."/>
            <person name="Spring S."/>
            <person name="Goker M."/>
            <person name="Detter J.C."/>
            <person name="Woyke T."/>
            <person name="Bristow J."/>
            <person name="Eisen J.A."/>
            <person name="Markowitz V."/>
            <person name="Hugenholtz P."/>
            <person name="Kyrpides N.C."/>
            <person name="Klenk H.P."/>
        </authorList>
    </citation>
    <scope>NUCLEOTIDE SEQUENCE [LARGE SCALE GENOMIC DNA]</scope>
    <source>
        <strain evidence="12">DSM 15286 / JCM 11887 / CIR29812</strain>
    </source>
</reference>
<dbReference type="SUPFAM" id="SSF50692">
    <property type="entry name" value="ADC-like"/>
    <property type="match status" value="1"/>
</dbReference>
<name>F8ADZ6_THEID</name>
<evidence type="ECO:0000256" key="5">
    <source>
        <dbReference type="ARBA" id="ARBA00022729"/>
    </source>
</evidence>
<dbReference type="Gene3D" id="3.30.200.210">
    <property type="match status" value="1"/>
</dbReference>
<evidence type="ECO:0000256" key="3">
    <source>
        <dbReference type="ARBA" id="ARBA00022505"/>
    </source>
</evidence>
<dbReference type="eggNOG" id="COG0437">
    <property type="taxonomic scope" value="Bacteria"/>
</dbReference>
<evidence type="ECO:0000256" key="8">
    <source>
        <dbReference type="ARBA" id="ARBA00023014"/>
    </source>
</evidence>
<evidence type="ECO:0000259" key="10">
    <source>
        <dbReference type="PROSITE" id="PS51669"/>
    </source>
</evidence>
<dbReference type="GO" id="GO:0016491">
    <property type="term" value="F:oxidoreductase activity"/>
    <property type="evidence" value="ECO:0007669"/>
    <property type="project" value="UniProtKB-KW"/>
</dbReference>
<evidence type="ECO:0000256" key="2">
    <source>
        <dbReference type="ARBA" id="ARBA00022485"/>
    </source>
</evidence>
<protein>
    <submittedName>
        <fullName evidence="11">Molybdopterin dinucleotide-binding region</fullName>
    </submittedName>
</protein>
<proteinExistence type="inferred from homology"/>
<keyword evidence="8" id="KW-0411">Iron-sulfur</keyword>
<dbReference type="PaxDb" id="667014-Thein_1090"/>
<dbReference type="PROSITE" id="PS51379">
    <property type="entry name" value="4FE4S_FER_2"/>
    <property type="match status" value="3"/>
</dbReference>
<dbReference type="PROSITE" id="PS51669">
    <property type="entry name" value="4FE4S_MOW_BIS_MGD"/>
    <property type="match status" value="1"/>
</dbReference>
<dbReference type="Pfam" id="PF01568">
    <property type="entry name" value="Molydop_binding"/>
    <property type="match status" value="1"/>
</dbReference>
<dbReference type="Gene3D" id="3.30.70.20">
    <property type="match status" value="2"/>
</dbReference>
<evidence type="ECO:0000313" key="11">
    <source>
        <dbReference type="EMBL" id="AEH44961.1"/>
    </source>
</evidence>
<dbReference type="Gene3D" id="2.40.40.20">
    <property type="match status" value="1"/>
</dbReference>
<organism evidence="11 12">
    <name type="scientific">Thermodesulfatator indicus (strain DSM 15286 / JCM 11887 / CIR29812)</name>
    <dbReference type="NCBI Taxonomy" id="667014"/>
    <lineage>
        <taxon>Bacteria</taxon>
        <taxon>Pseudomonadati</taxon>
        <taxon>Thermodesulfobacteriota</taxon>
        <taxon>Thermodesulfobacteria</taxon>
        <taxon>Thermodesulfobacteriales</taxon>
        <taxon>Thermodesulfatatoraceae</taxon>
        <taxon>Thermodesulfatator</taxon>
    </lineage>
</organism>
<dbReference type="Pfam" id="PF04879">
    <property type="entry name" value="Molybdop_Fe4S4"/>
    <property type="match status" value="1"/>
</dbReference>
<dbReference type="InterPro" id="IPR009010">
    <property type="entry name" value="Asp_de-COase-like_dom_sf"/>
</dbReference>
<dbReference type="KEGG" id="tid:Thein_1090"/>
<feature type="domain" description="4Fe-4S Mo/W bis-MGD-type" evidence="10">
    <location>
        <begin position="223"/>
        <end position="297"/>
    </location>
</feature>
<dbReference type="EMBL" id="CP002683">
    <property type="protein sequence ID" value="AEH44961.1"/>
    <property type="molecule type" value="Genomic_DNA"/>
</dbReference>
<dbReference type="InParanoid" id="F8ADZ6"/>
<reference evidence="12" key="1">
    <citation type="submission" date="2011-04" db="EMBL/GenBank/DDBJ databases">
        <title>The complete genome of Thermodesulfatator indicus DSM 15286.</title>
        <authorList>
            <person name="Lucas S."/>
            <person name="Copeland A."/>
            <person name="Lapidus A."/>
            <person name="Bruce D."/>
            <person name="Goodwin L."/>
            <person name="Pitluck S."/>
            <person name="Peters L."/>
            <person name="Kyrpides N."/>
            <person name="Mavromatis K."/>
            <person name="Pagani I."/>
            <person name="Ivanova N."/>
            <person name="Saunders L."/>
            <person name="Detter J.C."/>
            <person name="Tapia R."/>
            <person name="Han C."/>
            <person name="Land M."/>
            <person name="Hauser L."/>
            <person name="Markowitz V."/>
            <person name="Cheng J.-F."/>
            <person name="Hugenholtz P."/>
            <person name="Woyke T."/>
            <person name="Wu D."/>
            <person name="Spring S."/>
            <person name="Schroeder M."/>
            <person name="Brambilla E."/>
            <person name="Klenk H.-P."/>
            <person name="Eisen J.A."/>
        </authorList>
    </citation>
    <scope>NUCLEOTIDE SEQUENCE [LARGE SCALE GENOMIC DNA]</scope>
    <source>
        <strain evidence="12">DSM 15286 / JCM 11887 / CIR29812</strain>
    </source>
</reference>
<dbReference type="PATRIC" id="fig|667014.3.peg.1119"/>
<dbReference type="HOGENOM" id="CLU_008235_0_0_0"/>
<evidence type="ECO:0000256" key="6">
    <source>
        <dbReference type="ARBA" id="ARBA00023002"/>
    </source>
</evidence>
<keyword evidence="12" id="KW-1185">Reference proteome</keyword>
<dbReference type="InterPro" id="IPR006656">
    <property type="entry name" value="Mopterin_OxRdtase"/>
</dbReference>
<keyword evidence="3" id="KW-0500">Molybdenum</keyword>
<dbReference type="Gene3D" id="3.40.50.740">
    <property type="match status" value="1"/>
</dbReference>
<sequence>MKRRTFLKIAGVTCLIGPVLKVQQAMGDMLLRPVLIWDSERCIRCRACMAACQMAHQLAPEETFMKVHLQEEGKYPEVKLSFKQEICKQCQEAPCLEVCPEGALKRHKTGVILVDKALCKGDGACVEACPYNGIKVFRGKAHKCDLCLELISQKEIPRCVAVCPSGALIFGDLYHPEGALAALLANNKSLAKELHQYQRAEIKNQTKELPWVKTEGARLNPGERLVTTVCLACNARCGLRIRVKDEKIVRVEGNPYHPYNRAGEPIPYETPLKDSFKETAGICAKPLFDNDYLNNPYRLKVPLKRNGPRGSGKFKPISWSQLIYEIANGGRLFEDLGDQRHYPGLKEVLSDKPIDPKAPELGPKRNQLVWITGRSQGGRKHFIKRFVNKSVGSINYIGHTDICGLGFRMGNFAFSNGKQVEFKADLWNSKYVLVFGANLYAALQPGPTTAGSVFARRAAEKNLKFVIIDPRAHEALAAADEWIPIKPGKDGALALGLLSVLLKEKLFDTSFLALTNLKAAKKEGRNVFTNATHLVITEGPEAGRFLKVKDLQGLSGQPEEPVVVDKKGVLRPASEVTRATLSWEGTYKGFKLKTAFKLLEESVFAHDLDFYARESGVSRETIERLAKEFASHAPYSAAFAYHGGGNYVGGAYASYAVALLNALAGNVNRVGGYLCAGGGAAKWQTGCYNLKSFPGAHKPRGVKISREKASYEKTSEFKRQGYPSKLPWFPFTKGGLSVSALAGIDQAYPYPIKVLFTYFYNPVYTTPGGRRFIKTFTDHDKVPLHVSIDVTVNETNIYADYIVPDITYLEGQYGFLNPHAPAQKFTAVRTPVLSPKTEKTPDGRPYCLETFLIDLAKYLKLPGFGPGAIKGKDGAFSLDKAEDYYLRGIANLAVNAEVSKASYEEKAFVEANYPIAAYKSLLSEDEWLWVCTVLARGGVFLPPQAAFDSQGNLKKGIPQVCIWNEKMARSKNSLNGKNFWGTTRYEVAQNAAGKTLSELEADYPLFLISHKTALHTQSRTICYRQALAYEGEPLLLLNPEDAKSLGLEDNSLVKVCSSSFKEGVLARIKLSPRVRPGIVAYPFHYGHTQHGASELEIIKGEKVLLGGAKIFKNGRVTPDNLRKRGFNPNVLSYLDSSLFDLPLVDILGGIPDFSSTRVSLTPVK</sequence>
<dbReference type="AlphaFoldDB" id="F8ADZ6"/>
<dbReference type="InterPro" id="IPR050612">
    <property type="entry name" value="Prok_Mopterin_Oxidored"/>
</dbReference>
<dbReference type="GO" id="GO:0043546">
    <property type="term" value="F:molybdopterin cofactor binding"/>
    <property type="evidence" value="ECO:0007669"/>
    <property type="project" value="InterPro"/>
</dbReference>
<dbReference type="Pfam" id="PF00384">
    <property type="entry name" value="Molybdopterin"/>
    <property type="match status" value="1"/>
</dbReference>
<evidence type="ECO:0000256" key="4">
    <source>
        <dbReference type="ARBA" id="ARBA00022723"/>
    </source>
</evidence>
<comment type="similarity">
    <text evidence="1">Belongs to the prokaryotic molybdopterin-containing oxidoreductase family.</text>
</comment>
<feature type="domain" description="4Fe-4S ferredoxin-type" evidence="9">
    <location>
        <begin position="78"/>
        <end position="109"/>
    </location>
</feature>
<dbReference type="SUPFAM" id="SSF54862">
    <property type="entry name" value="4Fe-4S ferredoxins"/>
    <property type="match status" value="1"/>
</dbReference>
<keyword evidence="5" id="KW-0732">Signal</keyword>
<gene>
    <name evidence="11" type="ordered locus">Thein_1090</name>
</gene>
<accession>F8ADZ6</accession>
<feature type="domain" description="4Fe-4S ferredoxin-type" evidence="9">
    <location>
        <begin position="33"/>
        <end position="61"/>
    </location>
</feature>
<dbReference type="Gene3D" id="3.40.228.10">
    <property type="entry name" value="Dimethylsulfoxide Reductase, domain 2"/>
    <property type="match status" value="1"/>
</dbReference>
<evidence type="ECO:0000313" key="12">
    <source>
        <dbReference type="Proteomes" id="UP000006793"/>
    </source>
</evidence>